<accession>A0A834ILJ8</accession>
<dbReference type="Pfam" id="PF16013">
    <property type="entry name" value="DUF4781"/>
    <property type="match status" value="1"/>
</dbReference>
<dbReference type="EMBL" id="JAACXV010000331">
    <property type="protein sequence ID" value="KAF7279925.1"/>
    <property type="molecule type" value="Genomic_DNA"/>
</dbReference>
<feature type="transmembrane region" description="Helical" evidence="2">
    <location>
        <begin position="610"/>
        <end position="643"/>
    </location>
</feature>
<proteinExistence type="predicted"/>
<dbReference type="Pfam" id="PF21021">
    <property type="entry name" value="FAF1"/>
    <property type="match status" value="2"/>
</dbReference>
<feature type="domain" description="Fas-associated factor 1/2-like UAS" evidence="4">
    <location>
        <begin position="259"/>
        <end position="379"/>
    </location>
</feature>
<keyword evidence="2" id="KW-0812">Transmembrane</keyword>
<protein>
    <recommendedName>
        <fullName evidence="7">DUF4781 domain-containing protein</fullName>
    </recommendedName>
</protein>
<feature type="domain" description="Fas-associated factor 1/2-like UAS" evidence="4">
    <location>
        <begin position="84"/>
        <end position="219"/>
    </location>
</feature>
<reference evidence="5" key="1">
    <citation type="submission" date="2020-08" db="EMBL/GenBank/DDBJ databases">
        <title>Genome sequencing and assembly of the red palm weevil Rhynchophorus ferrugineus.</title>
        <authorList>
            <person name="Dias G.B."/>
            <person name="Bergman C.M."/>
            <person name="Manee M."/>
        </authorList>
    </citation>
    <scope>NUCLEOTIDE SEQUENCE</scope>
    <source>
        <strain evidence="5">AA-2017</strain>
        <tissue evidence="5">Whole larva</tissue>
    </source>
</reference>
<name>A0A834ILJ8_RHYFE</name>
<dbReference type="PANTHER" id="PTHR21115:SF0">
    <property type="entry name" value="GH06117P-RELATED"/>
    <property type="match status" value="1"/>
</dbReference>
<dbReference type="Gene3D" id="3.40.30.10">
    <property type="entry name" value="Glutaredoxin"/>
    <property type="match status" value="2"/>
</dbReference>
<evidence type="ECO:0000313" key="5">
    <source>
        <dbReference type="EMBL" id="KAF7279925.1"/>
    </source>
</evidence>
<evidence type="ECO:0000256" key="1">
    <source>
        <dbReference type="SAM" id="Coils"/>
    </source>
</evidence>
<gene>
    <name evidence="5" type="ORF">GWI33_006596</name>
</gene>
<feature type="transmembrane region" description="Helical" evidence="2">
    <location>
        <begin position="706"/>
        <end position="731"/>
    </location>
</feature>
<dbReference type="OrthoDB" id="6512497at2759"/>
<keyword evidence="2" id="KW-0472">Membrane</keyword>
<keyword evidence="2" id="KW-1133">Transmembrane helix</keyword>
<dbReference type="AlphaFoldDB" id="A0A834ILJ8"/>
<dbReference type="Gene3D" id="3.10.20.90">
    <property type="entry name" value="Phosphatidylinositol 3-kinase Catalytic Subunit, Chain A, domain 1"/>
    <property type="match status" value="1"/>
</dbReference>
<dbReference type="Proteomes" id="UP000625711">
    <property type="component" value="Unassembled WGS sequence"/>
</dbReference>
<evidence type="ECO:0000259" key="3">
    <source>
        <dbReference type="Pfam" id="PF16013"/>
    </source>
</evidence>
<keyword evidence="1" id="KW-0175">Coiled coil</keyword>
<feature type="domain" description="DUF4781" evidence="3">
    <location>
        <begin position="520"/>
        <end position="818"/>
    </location>
</feature>
<evidence type="ECO:0000313" key="6">
    <source>
        <dbReference type="Proteomes" id="UP000625711"/>
    </source>
</evidence>
<evidence type="ECO:0000256" key="2">
    <source>
        <dbReference type="SAM" id="Phobius"/>
    </source>
</evidence>
<evidence type="ECO:0000259" key="4">
    <source>
        <dbReference type="Pfam" id="PF21021"/>
    </source>
</evidence>
<evidence type="ECO:0008006" key="7">
    <source>
        <dbReference type="Google" id="ProtNLM"/>
    </source>
</evidence>
<feature type="transmembrane region" description="Helical" evidence="2">
    <location>
        <begin position="743"/>
        <end position="761"/>
    </location>
</feature>
<dbReference type="PANTHER" id="PTHR21115">
    <property type="entry name" value="GH06117P-RELATED"/>
    <property type="match status" value="1"/>
</dbReference>
<dbReference type="InterPro" id="IPR049483">
    <property type="entry name" value="FAF1_2-like_UAS"/>
</dbReference>
<sequence>MGESQIEFFITCGDLAINIVLGEYDTVGDLRRQIENRLNMPVEEQNILGWYEPPTSHQTILQCCTSPDRFQCLTVKSGDAITIFKYKFPNININIHTLGFEDALSCLKNNNLIGKKAFLFYLHKHDDPFNKICIDAITKNDITDFINEYFIFIGWNIENNSYQKPLLSALHKYTNLSIIGQYINEQRAGLVCIFHDRQDFRVFFCLSGNISSPNVLTHLRAAQESVCKERDFSDMELEAINSFKNKIPLKSTIVIHNIKLQNAINLICTAPLKERKAILLYLHNSDQSFSHMFSEHIYNDDLIELLNRSFILIGWDVEEEKYHDTLKSTLNEYVNLSIISESVSHKNSLAVCIIPVANNIRVFMCFKGNISYKEISESLNTVEKTLKEEIKEEEDLQLLTNQANQADNINAEKLQEIFAQMLCDRDYDRFEYNEHNYLKDKIGYALKGPPTDARGYDDKTKKNIESLYDAILSTSNKIAEFKDLIDISFIYNCTEPLPSEKIKRSEKYTHYNPNTDITTVPVFVLRKCRGSDNPCRLFVDDCGRVYKTWQDYLIHNKLPECHMTVPCNGRYQMENDQVLLEKHLSPACHLDTKILNVGDVASMTVGLLSGAVFVAAAIPAVTVAPVIVVSAAIGGIAAGVWSIGRSIHSLIDRGTHEETLSFLNSEARGAYLNIVAGSLGFVGAGANVAMTQLVSRGFNISQGAAYAFNTVGVLNITASGVSIVNSGYDVLDQWLNERQRPSALAILQLTSSVLFFGHAVYNFKGATQIIQETQAQVLQDYQESLRSNRHRKTFNKLMKETIRSQGDSSRGKAEVISAIRKIQNKDDVFAALTRNNREMNRKGIKYSIDAGEIKFNGISVDMNEFVALNKKEAQIFLGKISEQSPNPLPTVQADSISANFSNNVRNTLSAMNIDVSSLNYSTVILEAFNLLAVFTEDIREKLLNIVQKTIDYILEKCVGGLLTEFNEIIPKKSQFSECLQWIISYFTTRANELESKYQLYKQTGNSIYYDPLFDHVNPEWAKRGVYFFEYAVKLCYHWDTLLPEALRKISEYVAGWIVKYIYDDNVNKQKEKNRVMHSAGFRNVKVKCAICGGYYFQEKS</sequence>
<feature type="transmembrane region" description="Helical" evidence="2">
    <location>
        <begin position="670"/>
        <end position="694"/>
    </location>
</feature>
<dbReference type="InterPro" id="IPR031962">
    <property type="entry name" value="DUF4781"/>
</dbReference>
<comment type="caution">
    <text evidence="5">The sequence shown here is derived from an EMBL/GenBank/DDBJ whole genome shotgun (WGS) entry which is preliminary data.</text>
</comment>
<organism evidence="5 6">
    <name type="scientific">Rhynchophorus ferrugineus</name>
    <name type="common">Red palm weevil</name>
    <name type="synonym">Curculio ferrugineus</name>
    <dbReference type="NCBI Taxonomy" id="354439"/>
    <lineage>
        <taxon>Eukaryota</taxon>
        <taxon>Metazoa</taxon>
        <taxon>Ecdysozoa</taxon>
        <taxon>Arthropoda</taxon>
        <taxon>Hexapoda</taxon>
        <taxon>Insecta</taxon>
        <taxon>Pterygota</taxon>
        <taxon>Neoptera</taxon>
        <taxon>Endopterygota</taxon>
        <taxon>Coleoptera</taxon>
        <taxon>Polyphaga</taxon>
        <taxon>Cucujiformia</taxon>
        <taxon>Curculionidae</taxon>
        <taxon>Dryophthorinae</taxon>
        <taxon>Rhynchophorus</taxon>
    </lineage>
</organism>
<feature type="coiled-coil region" evidence="1">
    <location>
        <begin position="372"/>
        <end position="416"/>
    </location>
</feature>
<keyword evidence="6" id="KW-1185">Reference proteome</keyword>